<dbReference type="InterPro" id="IPR013985">
    <property type="entry name" value="Ald_Fedxn_OxRdtase_dom3"/>
</dbReference>
<reference evidence="10 11" key="1">
    <citation type="submission" date="2024-09" db="EMBL/GenBank/DDBJ databases">
        <authorList>
            <person name="D'Angelo T."/>
        </authorList>
    </citation>
    <scope>NUCLEOTIDE SEQUENCE [LARGE SCALE GENOMIC DNA]</scope>
    <source>
        <strain evidence="10">SAG AM-320-E07</strain>
    </source>
</reference>
<accession>A0ABV6YKE3</accession>
<dbReference type="InterPro" id="IPR036021">
    <property type="entry name" value="Tungsten_al_ferr_oxy-like_C"/>
</dbReference>
<dbReference type="InterPro" id="IPR013983">
    <property type="entry name" value="Ald_Fedxn_OxRdtase_N"/>
</dbReference>
<keyword evidence="7" id="KW-0411">Iron-sulfur</keyword>
<comment type="cofactor">
    <cofactor evidence="1">
        <name>[4Fe-4S] cluster</name>
        <dbReference type="ChEBI" id="CHEBI:49883"/>
    </cofactor>
</comment>
<dbReference type="Gene3D" id="3.60.9.10">
    <property type="entry name" value="Aldehyde ferredoxin oxidoreductase, N-terminal domain"/>
    <property type="match status" value="1"/>
</dbReference>
<dbReference type="InterPro" id="IPR051919">
    <property type="entry name" value="W-dependent_AOR"/>
</dbReference>
<comment type="cofactor">
    <cofactor evidence="8">
        <name>tungstopterin</name>
        <dbReference type="ChEBI" id="CHEBI:30402"/>
    </cofactor>
</comment>
<gene>
    <name evidence="10" type="ORF">ACFL6M_04280</name>
</gene>
<dbReference type="SUPFAM" id="SSF56228">
    <property type="entry name" value="Aldehyde ferredoxin oxidoreductase, N-terminal domain"/>
    <property type="match status" value="1"/>
</dbReference>
<keyword evidence="6" id="KW-0408">Iron</keyword>
<dbReference type="PANTHER" id="PTHR30038:SF0">
    <property type="entry name" value="TUNGSTEN-CONTAINING ALDEHYDE FERREDOXIN OXIDOREDUCTASE"/>
    <property type="match status" value="1"/>
</dbReference>
<comment type="similarity">
    <text evidence="2">Belongs to the AOR/FOR family.</text>
</comment>
<evidence type="ECO:0000256" key="6">
    <source>
        <dbReference type="ARBA" id="ARBA00023004"/>
    </source>
</evidence>
<dbReference type="EMBL" id="JBHPKH010000040">
    <property type="protein sequence ID" value="MFC1572797.1"/>
    <property type="molecule type" value="Genomic_DNA"/>
</dbReference>
<dbReference type="InterPro" id="IPR036503">
    <property type="entry name" value="Ald_Fedxn_OxRdtase_N_sf"/>
</dbReference>
<evidence type="ECO:0000313" key="11">
    <source>
        <dbReference type="Proteomes" id="UP001593833"/>
    </source>
</evidence>
<dbReference type="Proteomes" id="UP001593833">
    <property type="component" value="Unassembled WGS sequence"/>
</dbReference>
<dbReference type="SMART" id="SM00790">
    <property type="entry name" value="AFOR_N"/>
    <property type="match status" value="1"/>
</dbReference>
<keyword evidence="11" id="KW-1185">Reference proteome</keyword>
<evidence type="ECO:0000256" key="7">
    <source>
        <dbReference type="ARBA" id="ARBA00023014"/>
    </source>
</evidence>
<keyword evidence="4" id="KW-0479">Metal-binding</keyword>
<dbReference type="SUPFAM" id="SSF48310">
    <property type="entry name" value="Aldehyde ferredoxin oxidoreductase, C-terminal domains"/>
    <property type="match status" value="1"/>
</dbReference>
<feature type="domain" description="Aldehyde ferredoxin oxidoreductase N-terminal" evidence="9">
    <location>
        <begin position="4"/>
        <end position="207"/>
    </location>
</feature>
<keyword evidence="3" id="KW-0004">4Fe-4S</keyword>
<keyword evidence="5" id="KW-0560">Oxidoreductase</keyword>
<evidence type="ECO:0000259" key="9">
    <source>
        <dbReference type="SMART" id="SM00790"/>
    </source>
</evidence>
<dbReference type="Gene3D" id="1.10.569.10">
    <property type="entry name" value="Aldehyde Ferredoxin Oxidoreductase Protein, subunit A, domain 2"/>
    <property type="match status" value="1"/>
</dbReference>
<dbReference type="PANTHER" id="PTHR30038">
    <property type="entry name" value="ALDEHYDE FERREDOXIN OXIDOREDUCTASE"/>
    <property type="match status" value="1"/>
</dbReference>
<name>A0ABV6YKE3_UNCEI</name>
<evidence type="ECO:0000256" key="2">
    <source>
        <dbReference type="ARBA" id="ARBA00011032"/>
    </source>
</evidence>
<evidence type="ECO:0000313" key="10">
    <source>
        <dbReference type="EMBL" id="MFC1572797.1"/>
    </source>
</evidence>
<evidence type="ECO:0000256" key="5">
    <source>
        <dbReference type="ARBA" id="ARBA00023002"/>
    </source>
</evidence>
<dbReference type="Pfam" id="PF01314">
    <property type="entry name" value="AFOR_C"/>
    <property type="match status" value="1"/>
</dbReference>
<evidence type="ECO:0000256" key="4">
    <source>
        <dbReference type="ARBA" id="ARBA00022723"/>
    </source>
</evidence>
<dbReference type="InterPro" id="IPR013984">
    <property type="entry name" value="Ald_Fedxn_OxRdtase_dom2"/>
</dbReference>
<proteinExistence type="inferred from homology"/>
<protein>
    <submittedName>
        <fullName evidence="10">Aldehyde ferredoxin oxidoreductase family protein</fullName>
    </submittedName>
</protein>
<comment type="caution">
    <text evidence="10">The sequence shown here is derived from an EMBL/GenBank/DDBJ whole genome shotgun (WGS) entry which is preliminary data.</text>
</comment>
<dbReference type="Gene3D" id="1.10.599.10">
    <property type="entry name" value="Aldehyde Ferredoxin Oxidoreductase Protein, subunit A, domain 3"/>
    <property type="match status" value="1"/>
</dbReference>
<evidence type="ECO:0000256" key="3">
    <source>
        <dbReference type="ARBA" id="ARBA00022485"/>
    </source>
</evidence>
<sequence length="592" mass="64436">MFGYTGKTLEIDLSGGTIEVEELPKEVLLSSIGGRGLNSFRFYAHANSLAEPLTPEAPLLIGVGPLTGTGLPASARFTVTARSPLTGIFGHSNAGGHWASELKFAGFDQVLLTGKSDKPVVLLIDDGDVRFVDAADVWGKGIRETTRILKKKLNAYDGQVLAIGPAGENGVKYSCVAANLTRICGRTGMGAVMGSKNLKAVVVRGRGSIRVADQKKFDTLASDLREQIEDHSGFEKRRKLGTTALMTGLNELGILPTRHFQEGTAEYIDQISGEHLMANYNVKNKSCFNCNVHCSRYYIAEGAQGEGPEYETLCTFTSRLGCDDAVFALRMNDLVNDAGLDSISSGESIGWAIECAEHGLISKDEADGLDLSWGNKQVIETLLGKIIKREGFGKLLAEGVKIASEKIGRGSEEYAFHVKGLELICGDPRGLKAYGLTYAIASRGADHLHAEPFFEIEGDPKEAKERFGTEEAANRLAWRGKAKLVHWSERMALLTDCLTMCKNIGLCMDILTFELSAELLKVGTGLQWDEATLKKALDTVLATEKEYNKRAGMTEKDDTLPHRFLKEPLTEGPTAGSIVELDKMLDEYRELE</sequence>
<organism evidence="10 11">
    <name type="scientific">Eiseniibacteriota bacterium</name>
    <dbReference type="NCBI Taxonomy" id="2212470"/>
    <lineage>
        <taxon>Bacteria</taxon>
        <taxon>Candidatus Eiseniibacteriota</taxon>
    </lineage>
</organism>
<evidence type="ECO:0000256" key="1">
    <source>
        <dbReference type="ARBA" id="ARBA00001966"/>
    </source>
</evidence>
<evidence type="ECO:0000256" key="8">
    <source>
        <dbReference type="ARBA" id="ARBA00049934"/>
    </source>
</evidence>
<dbReference type="InterPro" id="IPR001203">
    <property type="entry name" value="OxRdtase_Ald_Fedxn_C"/>
</dbReference>
<dbReference type="Pfam" id="PF02730">
    <property type="entry name" value="AFOR_N"/>
    <property type="match status" value="1"/>
</dbReference>